<dbReference type="Pfam" id="PF01977">
    <property type="entry name" value="UbiD"/>
    <property type="match status" value="1"/>
</dbReference>
<dbReference type="InterPro" id="IPR048304">
    <property type="entry name" value="UbiD_Rift_dom"/>
</dbReference>
<feature type="domain" description="3-octaprenyl-4-hydroxybenzoate carboxy-lyase-like N-terminal" evidence="3">
    <location>
        <begin position="10"/>
        <end position="84"/>
    </location>
</feature>
<dbReference type="Gene3D" id="3.40.1670.10">
    <property type="entry name" value="UbiD C-terminal domain-like"/>
    <property type="match status" value="1"/>
</dbReference>
<reference evidence="5 6" key="1">
    <citation type="submission" date="2020-02" db="EMBL/GenBank/DDBJ databases">
        <title>Genome analysis of Thermosulfuriphilus ammonigenes ST65T, an anaerobic thermophilic chemolithoautotrophic bacterium isolated from a deep-sea hydrothermal vent.</title>
        <authorList>
            <person name="Slobodkina G."/>
            <person name="Allioux M."/>
            <person name="Merkel A."/>
            <person name="Alain K."/>
            <person name="Jebbar M."/>
            <person name="Slobodkin A."/>
        </authorList>
    </citation>
    <scope>NUCLEOTIDE SEQUENCE [LARGE SCALE GENOMIC DNA]</scope>
    <source>
        <strain evidence="5 6">ST65</strain>
    </source>
</reference>
<protein>
    <submittedName>
        <fullName evidence="5">Menaquinone biosynthesis decarboxylase</fullName>
    </submittedName>
</protein>
<organism evidence="5 6">
    <name type="scientific">Thermosulfuriphilus ammonigenes</name>
    <dbReference type="NCBI Taxonomy" id="1936021"/>
    <lineage>
        <taxon>Bacteria</taxon>
        <taxon>Pseudomonadati</taxon>
        <taxon>Thermodesulfobacteriota</taxon>
        <taxon>Thermodesulfobacteria</taxon>
        <taxon>Thermodesulfobacteriales</taxon>
        <taxon>Thermodesulfobacteriaceae</taxon>
        <taxon>Thermosulfuriphilus</taxon>
    </lineage>
</organism>
<gene>
    <name evidence="5" type="ORF">G4V39_03340</name>
</gene>
<dbReference type="AlphaFoldDB" id="A0A6G7PYR7"/>
<dbReference type="NCBIfam" id="TIGR00148">
    <property type="entry name" value="UbiD family decarboxylase"/>
    <property type="match status" value="1"/>
</dbReference>
<dbReference type="NCBIfam" id="TIGR03701">
    <property type="entry name" value="mena_SCO4490"/>
    <property type="match status" value="1"/>
</dbReference>
<dbReference type="InterPro" id="IPR049383">
    <property type="entry name" value="UbiD-like_N"/>
</dbReference>
<evidence type="ECO:0000259" key="3">
    <source>
        <dbReference type="Pfam" id="PF20695"/>
    </source>
</evidence>
<dbReference type="SUPFAM" id="SSF143968">
    <property type="entry name" value="UbiD C-terminal domain-like"/>
    <property type="match status" value="1"/>
</dbReference>
<sequence>MAYKDLQHFIQTLEAEGELLRIKDPVSPKLEITEITDRVSKAYGPALLFENVSGYRYPVITNAFGSERRMCLALGVESLESLAEEITTFIEVEAPDSIVKKLKLVPKIKRLANSLPRIVKKAPCQEIVLKGEEVDLDQLPILHCWPEDGGPFITLPVVITKHPETGKRNVGMYRMQVFDKRTTGMHWHTHKGGAQHYRVAEARGERLPVAVAIGPDPAVTYAATAPLPDDLDEFIFAGFLRGEPVELVRCQTVDLEVPANSQFVLEGYVEPGERRLEGPFGDHTGYYSLPDYYPVFHVTCLTMRKKAIYPATIVGRPPQEDCYMAKATERLFLPLIKRTLPEIVDMNLPIEGVFHNLAFVSIDKRYPGHARKVACALWGLGQMMFTKIIVVFDREVNVQDLSECLWRMTNNIDPRRDIFFVDGPVDALDHAAPHLHYGSKMAIDATRKWPEEGFLRDWPAVIEMDEATRQKVEPIWQKIVKRLRK</sequence>
<dbReference type="PANTHER" id="PTHR30108:SF17">
    <property type="entry name" value="FERULIC ACID DECARBOXYLASE 1"/>
    <property type="match status" value="1"/>
</dbReference>
<evidence type="ECO:0000259" key="2">
    <source>
        <dbReference type="Pfam" id="PF01977"/>
    </source>
</evidence>
<proteinExistence type="inferred from homology"/>
<accession>A0A6G7PYR7</accession>
<dbReference type="Gene3D" id="1.20.5.570">
    <property type="entry name" value="Single helix bin"/>
    <property type="match status" value="1"/>
</dbReference>
<evidence type="ECO:0000256" key="1">
    <source>
        <dbReference type="ARBA" id="ARBA00010021"/>
    </source>
</evidence>
<keyword evidence="6" id="KW-1185">Reference proteome</keyword>
<dbReference type="GO" id="GO:0006744">
    <property type="term" value="P:ubiquinone biosynthetic process"/>
    <property type="evidence" value="ECO:0007669"/>
    <property type="project" value="TreeGrafter"/>
</dbReference>
<feature type="domain" description="3-octaprenyl-4-hydroxybenzoate carboxy-lyase-like C-terminal" evidence="4">
    <location>
        <begin position="322"/>
        <end position="445"/>
    </location>
</feature>
<dbReference type="Proteomes" id="UP000502179">
    <property type="component" value="Chromosome"/>
</dbReference>
<dbReference type="KEGG" id="tav:G4V39_03340"/>
<evidence type="ECO:0000259" key="4">
    <source>
        <dbReference type="Pfam" id="PF20696"/>
    </source>
</evidence>
<evidence type="ECO:0000313" key="6">
    <source>
        <dbReference type="Proteomes" id="UP000502179"/>
    </source>
</evidence>
<evidence type="ECO:0000313" key="5">
    <source>
        <dbReference type="EMBL" id="QIJ72834.1"/>
    </source>
</evidence>
<dbReference type="InterPro" id="IPR002830">
    <property type="entry name" value="UbiD"/>
</dbReference>
<dbReference type="InterPro" id="IPR022390">
    <property type="entry name" value="HBDC"/>
</dbReference>
<dbReference type="GO" id="GO:0005829">
    <property type="term" value="C:cytosol"/>
    <property type="evidence" value="ECO:0007669"/>
    <property type="project" value="TreeGrafter"/>
</dbReference>
<dbReference type="PANTHER" id="PTHR30108">
    <property type="entry name" value="3-OCTAPRENYL-4-HYDROXYBENZOATE CARBOXY-LYASE-RELATED"/>
    <property type="match status" value="1"/>
</dbReference>
<dbReference type="EMBL" id="CP048877">
    <property type="protein sequence ID" value="QIJ72834.1"/>
    <property type="molecule type" value="Genomic_DNA"/>
</dbReference>
<dbReference type="SUPFAM" id="SSF50475">
    <property type="entry name" value="FMN-binding split barrel"/>
    <property type="match status" value="1"/>
</dbReference>
<dbReference type="InterPro" id="IPR049381">
    <property type="entry name" value="UbiD-like_C"/>
</dbReference>
<dbReference type="Pfam" id="PF20695">
    <property type="entry name" value="UbiD_N"/>
    <property type="match status" value="1"/>
</dbReference>
<name>A0A6G7PYR7_9BACT</name>
<dbReference type="RefSeq" id="WP_166033050.1">
    <property type="nucleotide sequence ID" value="NZ_CP048877.1"/>
</dbReference>
<dbReference type="Pfam" id="PF20696">
    <property type="entry name" value="UbiD_C"/>
    <property type="match status" value="1"/>
</dbReference>
<feature type="domain" description="3-octaprenyl-4-hydroxybenzoate carboxy-lyase-like Rift-related" evidence="2">
    <location>
        <begin position="119"/>
        <end position="317"/>
    </location>
</feature>
<dbReference type="GO" id="GO:0008694">
    <property type="term" value="F:4-hydroxy-3-polyprenylbenzoate decarboxylase activity"/>
    <property type="evidence" value="ECO:0007669"/>
    <property type="project" value="TreeGrafter"/>
</dbReference>
<comment type="similarity">
    <text evidence="1">Belongs to the UbiD family.</text>
</comment>